<dbReference type="InterPro" id="IPR022720">
    <property type="entry name" value="Motility-assoc_prot_GldM_N"/>
</dbReference>
<feature type="domain" description="Gliding motility-associated protein GldM C-terminal" evidence="1">
    <location>
        <begin position="422"/>
        <end position="528"/>
    </location>
</feature>
<comment type="caution">
    <text evidence="5">The sequence shown here is derived from an EMBL/GenBank/DDBJ whole genome shotgun (WGS) entry which is preliminary data.</text>
</comment>
<keyword evidence="6" id="KW-1185">Reference proteome</keyword>
<gene>
    <name evidence="5" type="ORF">A4D02_03515</name>
</gene>
<dbReference type="InterPro" id="IPR048406">
    <property type="entry name" value="GldM_Ig-like-2"/>
</dbReference>
<sequence>MALPKEPRQKMINMMYLVLTALLALNVSSEILNAFVTVNGSIVKSNAVIGDKNNLTYASFDAKLKDEQTKAQAERWAPKAQDAKKLSADLYAYIETLKADLEKAAGTHENHVTGKQEINADNLDAAIRLMDKEGKGKELYAKLGEFKKNILAGVNPNDPTLSPKEKSDMTADLDKLQKSIPMDLSVPASKTGTKYGNDVDGWIQSYFHMTPAIAALTILSKFQNDVKSSEAQVVDYYHSKIGEVKLVYNKFQAIATSNTTYAMPGDPVEITAGVGAFSDAAKPKITINGQNMPLTADGTAIFKTTASGTGEHPVNVVIEYQKPDGSIDRVTKSIKYTVGVPSGASIFLEKMNVLYIGVDNPLTVSGGSVGAEKTRVSFADGSITKTGNDHYVAKPSKPGMSEIVVTAEGKTFKFPMRLKYLPPPAAFVGTKKGGSIGAAEFKAMGAVLAKLEESDFMAPFQVVSYRVGAVGGPIQLYREATNDGNRWSGQAASIITSAGPGTRIFIDAINVIGPDGRKREIPGMQFSLK</sequence>
<evidence type="ECO:0000259" key="1">
    <source>
        <dbReference type="Pfam" id="PF12080"/>
    </source>
</evidence>
<organism evidence="5 6">
    <name type="scientific">Niastella koreensis</name>
    <dbReference type="NCBI Taxonomy" id="354356"/>
    <lineage>
        <taxon>Bacteria</taxon>
        <taxon>Pseudomonadati</taxon>
        <taxon>Bacteroidota</taxon>
        <taxon>Chitinophagia</taxon>
        <taxon>Chitinophagales</taxon>
        <taxon>Chitinophagaceae</taxon>
        <taxon>Niastella</taxon>
    </lineage>
</organism>
<proteinExistence type="predicted"/>
<dbReference type="InterPro" id="IPR022719">
    <property type="entry name" value="Motility-assoc_prot_GldM_C"/>
</dbReference>
<evidence type="ECO:0000313" key="5">
    <source>
        <dbReference type="EMBL" id="OQP55390.1"/>
    </source>
</evidence>
<dbReference type="Proteomes" id="UP000192277">
    <property type="component" value="Unassembled WGS sequence"/>
</dbReference>
<feature type="domain" description="Gliding motility-associated protein GldM N-terminal" evidence="2">
    <location>
        <begin position="30"/>
        <end position="238"/>
    </location>
</feature>
<dbReference type="Pfam" id="PF21601">
    <property type="entry name" value="GldM_2nd"/>
    <property type="match status" value="1"/>
</dbReference>
<evidence type="ECO:0000259" key="4">
    <source>
        <dbReference type="Pfam" id="PF21602"/>
    </source>
</evidence>
<protein>
    <recommendedName>
        <fullName evidence="7">Gliding motility-associated protein GldM</fullName>
    </recommendedName>
</protein>
<evidence type="ECO:0000259" key="2">
    <source>
        <dbReference type="Pfam" id="PF12081"/>
    </source>
</evidence>
<evidence type="ECO:0008006" key="7">
    <source>
        <dbReference type="Google" id="ProtNLM"/>
    </source>
</evidence>
<dbReference type="RefSeq" id="WP_014222989.1">
    <property type="nucleotide sequence ID" value="NZ_LWBO01000001.1"/>
</dbReference>
<evidence type="ECO:0000259" key="3">
    <source>
        <dbReference type="Pfam" id="PF21601"/>
    </source>
</evidence>
<feature type="domain" description="Gliding motility-associated protein GldM first immunoglobulin-like" evidence="3">
    <location>
        <begin position="245"/>
        <end position="338"/>
    </location>
</feature>
<dbReference type="Pfam" id="PF12080">
    <property type="entry name" value="GldM_4th"/>
    <property type="match status" value="1"/>
</dbReference>
<dbReference type="EMBL" id="LWBO01000001">
    <property type="protein sequence ID" value="OQP55390.1"/>
    <property type="molecule type" value="Genomic_DNA"/>
</dbReference>
<evidence type="ECO:0000313" key="6">
    <source>
        <dbReference type="Proteomes" id="UP000192277"/>
    </source>
</evidence>
<dbReference type="Pfam" id="PF12081">
    <property type="entry name" value="GldM_1st"/>
    <property type="match status" value="1"/>
</dbReference>
<name>A0ABX3P711_9BACT</name>
<dbReference type="InterPro" id="IPR048405">
    <property type="entry name" value="GldM_Ig-like-1"/>
</dbReference>
<feature type="domain" description="Gliding motility-associated protein GldM second immunoglobulin-like" evidence="4">
    <location>
        <begin position="348"/>
        <end position="410"/>
    </location>
</feature>
<dbReference type="Pfam" id="PF21602">
    <property type="entry name" value="GldM_3rd"/>
    <property type="match status" value="1"/>
</dbReference>
<accession>A0ABX3P711</accession>
<dbReference type="NCBIfam" id="TIGR03517">
    <property type="entry name" value="GldM_gliding"/>
    <property type="match status" value="1"/>
</dbReference>
<reference evidence="5 6" key="1">
    <citation type="submission" date="2016-04" db="EMBL/GenBank/DDBJ databases">
        <authorList>
            <person name="Chen L."/>
            <person name="Zhuang W."/>
            <person name="Wang G."/>
        </authorList>
    </citation>
    <scope>NUCLEOTIDE SEQUENCE [LARGE SCALE GENOMIC DNA]</scope>
    <source>
        <strain evidence="6">GR20</strain>
    </source>
</reference>
<dbReference type="InterPro" id="IPR019859">
    <property type="entry name" value="Motility-assoc_prot_GldM"/>
</dbReference>